<evidence type="ECO:0000256" key="1">
    <source>
        <dbReference type="SAM" id="MobiDB-lite"/>
    </source>
</evidence>
<keyword evidence="3" id="KW-1185">Reference proteome</keyword>
<reference evidence="2 3" key="1">
    <citation type="journal article" date="2011" name="BMC Genomics">
        <title>Comparative genome analysis and genome-guided physiological analysis of Roseobacter litoralis.</title>
        <authorList>
            <person name="Kalhoefer D."/>
            <person name="Thole S."/>
            <person name="Voget S."/>
            <person name="Lehmann R."/>
            <person name="Liesegang H."/>
            <person name="Wollher A."/>
            <person name="Daniel R."/>
            <person name="Simon M."/>
            <person name="Brinkhoff T."/>
        </authorList>
    </citation>
    <scope>NUCLEOTIDE SEQUENCE [LARGE SCALE GENOMIC DNA]</scope>
    <source>
        <strain evidence="3">ATCC 49566 / DSM 6996 / JCM 21268 / NBRC 15278 / OCh 149</strain>
    </source>
</reference>
<protein>
    <submittedName>
        <fullName evidence="2">Uncharacterized protein</fullName>
    </submittedName>
</protein>
<dbReference type="HOGENOM" id="CLU_138500_0_0_5"/>
<accession>F7ZE43</accession>
<name>F7ZE43_ROSLO</name>
<gene>
    <name evidence="2" type="ordered locus">RLO149_c013630</name>
</gene>
<dbReference type="STRING" id="391595.RLO149_c013630"/>
<proteinExistence type="predicted"/>
<evidence type="ECO:0000313" key="2">
    <source>
        <dbReference type="EMBL" id="AEI93364.1"/>
    </source>
</evidence>
<dbReference type="KEGG" id="rli:RLO149_c013630"/>
<sequence>MEIEYEGDPAFLDGGIETLLVTMGELSNHSGQFEDSKQDEHGPDYDEAAATTHTDNGGQTYNFSTNAIATQYDSKSAADLLLCSVIQLQMVQGKDGCTRKEIIAAMKEANNFCKVSMRGGNLEKAFASLLKNKKLNKLHGGKYSLTASEKQNAEKQLAGLE</sequence>
<dbReference type="Proteomes" id="UP000001353">
    <property type="component" value="Chromosome"/>
</dbReference>
<feature type="compositionally biased region" description="Basic and acidic residues" evidence="1">
    <location>
        <begin position="32"/>
        <end position="44"/>
    </location>
</feature>
<evidence type="ECO:0000313" key="3">
    <source>
        <dbReference type="Proteomes" id="UP000001353"/>
    </source>
</evidence>
<dbReference type="AlphaFoldDB" id="F7ZE43"/>
<feature type="region of interest" description="Disordered" evidence="1">
    <location>
        <begin position="29"/>
        <end position="57"/>
    </location>
</feature>
<organism evidence="2 3">
    <name type="scientific">Roseobacter litoralis (strain ATCC 49566 / DSM 6996 / JCM 21268 / NBRC 15278 / OCh 149)</name>
    <dbReference type="NCBI Taxonomy" id="391595"/>
    <lineage>
        <taxon>Bacteria</taxon>
        <taxon>Pseudomonadati</taxon>
        <taxon>Pseudomonadota</taxon>
        <taxon>Alphaproteobacteria</taxon>
        <taxon>Rhodobacterales</taxon>
        <taxon>Roseobacteraceae</taxon>
        <taxon>Roseobacter</taxon>
    </lineage>
</organism>
<dbReference type="EMBL" id="CP002623">
    <property type="protein sequence ID" value="AEI93364.1"/>
    <property type="molecule type" value="Genomic_DNA"/>
</dbReference>